<dbReference type="GO" id="GO:0046813">
    <property type="term" value="P:receptor-mediated virion attachment to host cell"/>
    <property type="evidence" value="ECO:0007669"/>
    <property type="project" value="TreeGrafter"/>
</dbReference>
<reference evidence="5 6" key="1">
    <citation type="submission" date="2020-07" db="EMBL/GenBank/DDBJ databases">
        <authorList>
            <person name="Feng X."/>
        </authorList>
    </citation>
    <scope>NUCLEOTIDE SEQUENCE [LARGE SCALE GENOMIC DNA]</scope>
    <source>
        <strain evidence="5 6">JCM23202</strain>
    </source>
</reference>
<sequence length="686" mass="79392">MMTNKKHPYPRHIVTLLAALSALLATFTFDDLQARPSREGQDKSEPVERKLPQKSAPSPRNSSTRVNKPQPRPQTPAKPQIRQTRGGSSNQNISQNRGSSQSSSKVKRPTRSVITKPSNHAVNRPPQVTSRPSSSSKRNFEPQRTQPPSSTRISPSNRYPSNKRSGPSLSATSPGHNRSSGTSNANRSIGPQRDQRDTSSRGNNYRSPSPNQNRSTESKIVSSRPSTSRTIDSSVVSGANSRNSSVGPQRHNPSHDNHSREYGRDDYRGDRDTARSLYLDRRNNALRDANHRRDRERTITIRDRNHRDDHDSHNNRKRYSIAKHTHRHSKNCGHYFYDNCWHDYPRHHVKTWFSINIGHTHGDGCGHFFENGIWLSFSGSRHYHHTGCGHYYYDGFWHNTSYYHSHGPYCGHYYYNGYWHDFPSTHIHSDYCGHLYDGSQWLVDRSASHIHGNDCGHYKVNGMWLEYPKSYYTMNRPDSLFFFIDLGSYSNRNMDSWAYDAFVGRGRAIDIFRSSAPLAQGYASFAKSRYYDALIRFREAARRDPDNALVYFAKAQAQIAVKDYRAAFEDIQRGMELYPEWADIYLNLTEIYSKREDLTEHTKQLQEWVERFPRDYKAHFVLGYFYYFQQDYDAAKNELLYALSWDEDLEAAHLLMDRILTFEAESEITTMELEGSPEDEPIVTRE</sequence>
<proteinExistence type="predicted"/>
<dbReference type="PANTHER" id="PTHR44858:SF1">
    <property type="entry name" value="UDP-N-ACETYLGLUCOSAMINE--PEPTIDE N-ACETYLGLUCOSAMINYLTRANSFERASE SPINDLY-RELATED"/>
    <property type="match status" value="1"/>
</dbReference>
<dbReference type="EMBL" id="JACHVC010000012">
    <property type="protein sequence ID" value="MBC2606632.1"/>
    <property type="molecule type" value="Genomic_DNA"/>
</dbReference>
<keyword evidence="1" id="KW-0677">Repeat</keyword>
<feature type="chain" id="PRO_5031017062" description="Tetratricopeptide repeat protein" evidence="4">
    <location>
        <begin position="31"/>
        <end position="686"/>
    </location>
</feature>
<organism evidence="5 6">
    <name type="scientific">Pelagicoccus albus</name>
    <dbReference type="NCBI Taxonomy" id="415222"/>
    <lineage>
        <taxon>Bacteria</taxon>
        <taxon>Pseudomonadati</taxon>
        <taxon>Verrucomicrobiota</taxon>
        <taxon>Opitutia</taxon>
        <taxon>Puniceicoccales</taxon>
        <taxon>Pelagicoccaceae</taxon>
        <taxon>Pelagicoccus</taxon>
    </lineage>
</organism>
<feature type="compositionally biased region" description="Basic and acidic residues" evidence="3">
    <location>
        <begin position="253"/>
        <end position="270"/>
    </location>
</feature>
<feature type="compositionally biased region" description="Polar residues" evidence="3">
    <location>
        <begin position="55"/>
        <end position="67"/>
    </location>
</feature>
<dbReference type="GO" id="GO:0009279">
    <property type="term" value="C:cell outer membrane"/>
    <property type="evidence" value="ECO:0007669"/>
    <property type="project" value="TreeGrafter"/>
</dbReference>
<name>A0A7X1B6X0_9BACT</name>
<evidence type="ECO:0000256" key="4">
    <source>
        <dbReference type="SAM" id="SignalP"/>
    </source>
</evidence>
<evidence type="ECO:0000313" key="5">
    <source>
        <dbReference type="EMBL" id="MBC2606632.1"/>
    </source>
</evidence>
<evidence type="ECO:0000313" key="6">
    <source>
        <dbReference type="Proteomes" id="UP000526501"/>
    </source>
</evidence>
<dbReference type="PANTHER" id="PTHR44858">
    <property type="entry name" value="TETRATRICOPEPTIDE REPEAT PROTEIN 6"/>
    <property type="match status" value="1"/>
</dbReference>
<dbReference type="Proteomes" id="UP000526501">
    <property type="component" value="Unassembled WGS sequence"/>
</dbReference>
<feature type="compositionally biased region" description="Low complexity" evidence="3">
    <location>
        <begin position="85"/>
        <end position="104"/>
    </location>
</feature>
<dbReference type="InterPro" id="IPR050498">
    <property type="entry name" value="Ycf3"/>
</dbReference>
<evidence type="ECO:0008006" key="7">
    <source>
        <dbReference type="Google" id="ProtNLM"/>
    </source>
</evidence>
<feature type="region of interest" description="Disordered" evidence="3">
    <location>
        <begin position="35"/>
        <end position="270"/>
    </location>
</feature>
<keyword evidence="6" id="KW-1185">Reference proteome</keyword>
<dbReference type="AlphaFoldDB" id="A0A7X1B6X0"/>
<accession>A0A7X1B6X0</accession>
<dbReference type="SUPFAM" id="SSF48452">
    <property type="entry name" value="TPR-like"/>
    <property type="match status" value="1"/>
</dbReference>
<gene>
    <name evidence="5" type="ORF">H5P27_11320</name>
</gene>
<dbReference type="RefSeq" id="WP_185660500.1">
    <property type="nucleotide sequence ID" value="NZ_CAWPOO010000012.1"/>
</dbReference>
<keyword evidence="4" id="KW-0732">Signal</keyword>
<evidence type="ECO:0000256" key="2">
    <source>
        <dbReference type="ARBA" id="ARBA00022803"/>
    </source>
</evidence>
<dbReference type="SMART" id="SM00028">
    <property type="entry name" value="TPR"/>
    <property type="match status" value="3"/>
</dbReference>
<evidence type="ECO:0000256" key="3">
    <source>
        <dbReference type="SAM" id="MobiDB-lite"/>
    </source>
</evidence>
<dbReference type="Gene3D" id="1.25.40.10">
    <property type="entry name" value="Tetratricopeptide repeat domain"/>
    <property type="match status" value="1"/>
</dbReference>
<feature type="compositionally biased region" description="Polar residues" evidence="3">
    <location>
        <begin position="112"/>
        <end position="189"/>
    </location>
</feature>
<protein>
    <recommendedName>
        <fullName evidence="7">Tetratricopeptide repeat protein</fullName>
    </recommendedName>
</protein>
<keyword evidence="2" id="KW-0802">TPR repeat</keyword>
<comment type="caution">
    <text evidence="5">The sequence shown here is derived from an EMBL/GenBank/DDBJ whole genome shotgun (WGS) entry which is preliminary data.</text>
</comment>
<feature type="compositionally biased region" description="Basic and acidic residues" evidence="3">
    <location>
        <begin position="35"/>
        <end position="51"/>
    </location>
</feature>
<dbReference type="InterPro" id="IPR019734">
    <property type="entry name" value="TPR_rpt"/>
</dbReference>
<feature type="compositionally biased region" description="Polar residues" evidence="3">
    <location>
        <begin position="200"/>
        <end position="247"/>
    </location>
</feature>
<feature type="signal peptide" evidence="4">
    <location>
        <begin position="1"/>
        <end position="30"/>
    </location>
</feature>
<dbReference type="InterPro" id="IPR011990">
    <property type="entry name" value="TPR-like_helical_dom_sf"/>
</dbReference>
<evidence type="ECO:0000256" key="1">
    <source>
        <dbReference type="ARBA" id="ARBA00022737"/>
    </source>
</evidence>